<dbReference type="Gene3D" id="3.20.20.80">
    <property type="entry name" value="Glycosidases"/>
    <property type="match status" value="1"/>
</dbReference>
<dbReference type="InParanoid" id="D6TQW6"/>
<evidence type="ECO:0000313" key="2">
    <source>
        <dbReference type="Proteomes" id="UP000004508"/>
    </source>
</evidence>
<dbReference type="OrthoDB" id="151193at2"/>
<dbReference type="InterPro" id="IPR017853">
    <property type="entry name" value="GH"/>
</dbReference>
<organism evidence="1 2">
    <name type="scientific">Ktedonobacter racemifer DSM 44963</name>
    <dbReference type="NCBI Taxonomy" id="485913"/>
    <lineage>
        <taxon>Bacteria</taxon>
        <taxon>Bacillati</taxon>
        <taxon>Chloroflexota</taxon>
        <taxon>Ktedonobacteria</taxon>
        <taxon>Ktedonobacterales</taxon>
        <taxon>Ktedonobacteraceae</taxon>
        <taxon>Ktedonobacter</taxon>
    </lineage>
</organism>
<comment type="caution">
    <text evidence="1">The sequence shown here is derived from an EMBL/GenBank/DDBJ whole genome shotgun (WGS) entry which is preliminary data.</text>
</comment>
<dbReference type="Proteomes" id="UP000004508">
    <property type="component" value="Unassembled WGS sequence"/>
</dbReference>
<dbReference type="SUPFAM" id="SSF51445">
    <property type="entry name" value="(Trans)glycosidases"/>
    <property type="match status" value="1"/>
</dbReference>
<name>D6TQW6_KTERA</name>
<dbReference type="RefSeq" id="WP_007909624.1">
    <property type="nucleotide sequence ID" value="NZ_ADVG01000002.1"/>
</dbReference>
<protein>
    <submittedName>
        <fullName evidence="1">Abortive infection protein</fullName>
    </submittedName>
</protein>
<keyword evidence="2" id="KW-1185">Reference proteome</keyword>
<dbReference type="STRING" id="485913.Krac_7085"/>
<gene>
    <name evidence="1" type="ORF">Krac_7085</name>
</gene>
<proteinExistence type="predicted"/>
<accession>D6TQW6</accession>
<dbReference type="eggNOG" id="COG1831">
    <property type="taxonomic scope" value="Bacteria"/>
</dbReference>
<dbReference type="EMBL" id="ADVG01000002">
    <property type="protein sequence ID" value="EFH85837.1"/>
    <property type="molecule type" value="Genomic_DNA"/>
</dbReference>
<evidence type="ECO:0000313" key="1">
    <source>
        <dbReference type="EMBL" id="EFH85837.1"/>
    </source>
</evidence>
<sequence>MQRKGINYDVGIELKHITRPIFDIGVVHHELEIIKKDLHCNAVRIVGTDIDQLITAAEDALKQGLEVWLSPWRPEKSAQETLDYIVTCAAAAEVLRQRFPALIFILGSELTLFMQGIIPGKTVLERVGNPAFREYIQTGAHHKPLHAFLAQATRAVRQVFHGNVTYASVQLEAVDWSLFDFVCLDHYREARNRDAYAESLKRYFLHGKPVIITEFGCCTYQGAEHAGGRGWMIVDFLKTPPQLNGMYVRDEELQAQELSDLLALLEGAGVDGMFVFTFVAPAFPYHEDPRYDLDMASYALVKSYTGKHGVSYPEMMWEPKEAFKTLAKSFAKHESGVSAS</sequence>
<dbReference type="AlphaFoldDB" id="D6TQW6"/>
<reference evidence="1 2" key="1">
    <citation type="journal article" date="2011" name="Stand. Genomic Sci.">
        <title>Non-contiguous finished genome sequence and contextual data of the filamentous soil bacterium Ktedonobacter racemifer type strain (SOSP1-21).</title>
        <authorList>
            <person name="Chang Y.J."/>
            <person name="Land M."/>
            <person name="Hauser L."/>
            <person name="Chertkov O."/>
            <person name="Del Rio T.G."/>
            <person name="Nolan M."/>
            <person name="Copeland A."/>
            <person name="Tice H."/>
            <person name="Cheng J.F."/>
            <person name="Lucas S."/>
            <person name="Han C."/>
            <person name="Goodwin L."/>
            <person name="Pitluck S."/>
            <person name="Ivanova N."/>
            <person name="Ovchinikova G."/>
            <person name="Pati A."/>
            <person name="Chen A."/>
            <person name="Palaniappan K."/>
            <person name="Mavromatis K."/>
            <person name="Liolios K."/>
            <person name="Brettin T."/>
            <person name="Fiebig A."/>
            <person name="Rohde M."/>
            <person name="Abt B."/>
            <person name="Goker M."/>
            <person name="Detter J.C."/>
            <person name="Woyke T."/>
            <person name="Bristow J."/>
            <person name="Eisen J.A."/>
            <person name="Markowitz V."/>
            <person name="Hugenholtz P."/>
            <person name="Kyrpides N.C."/>
            <person name="Klenk H.P."/>
            <person name="Lapidus A."/>
        </authorList>
    </citation>
    <scope>NUCLEOTIDE SEQUENCE [LARGE SCALE GENOMIC DNA]</scope>
    <source>
        <strain evidence="2">DSM 44963</strain>
    </source>
</reference>